<accession>A0A6N6W915</accession>
<evidence type="ECO:0000256" key="3">
    <source>
        <dbReference type="ARBA" id="ARBA00023002"/>
    </source>
</evidence>
<feature type="region of interest" description="Disordered" evidence="4">
    <location>
        <begin position="24"/>
        <end position="71"/>
    </location>
</feature>
<dbReference type="InterPro" id="IPR015943">
    <property type="entry name" value="WD40/YVTN_repeat-like_dom_sf"/>
</dbReference>
<dbReference type="Pfam" id="PF01011">
    <property type="entry name" value="PQQ"/>
    <property type="match status" value="1"/>
</dbReference>
<dbReference type="GO" id="GO:0016491">
    <property type="term" value="F:oxidoreductase activity"/>
    <property type="evidence" value="ECO:0007669"/>
    <property type="project" value="UniProtKB-KW"/>
</dbReference>
<dbReference type="AlphaFoldDB" id="A0A6N6W915"/>
<feature type="chain" id="PRO_5026896366" evidence="5">
    <location>
        <begin position="30"/>
        <end position="549"/>
    </location>
</feature>
<keyword evidence="5" id="KW-0732">Signal</keyword>
<evidence type="ECO:0000256" key="1">
    <source>
        <dbReference type="ARBA" id="ARBA00001931"/>
    </source>
</evidence>
<feature type="domain" description="Pyrrolo-quinoline quinone repeat" evidence="6">
    <location>
        <begin position="97"/>
        <end position="232"/>
    </location>
</feature>
<keyword evidence="3" id="KW-0560">Oxidoreductase</keyword>
<comment type="caution">
    <text evidence="8">The sequence shown here is derived from an EMBL/GenBank/DDBJ whole genome shotgun (WGS) entry which is preliminary data.</text>
</comment>
<comment type="cofactor">
    <cofactor evidence="1">
        <name>pyrroloquinoline quinone</name>
        <dbReference type="ChEBI" id="CHEBI:58442"/>
    </cofactor>
</comment>
<evidence type="ECO:0000256" key="4">
    <source>
        <dbReference type="SAM" id="MobiDB-lite"/>
    </source>
</evidence>
<dbReference type="InterPro" id="IPR011047">
    <property type="entry name" value="Quinoprotein_ADH-like_sf"/>
</dbReference>
<feature type="signal peptide" evidence="5">
    <location>
        <begin position="1"/>
        <end position="29"/>
    </location>
</feature>
<dbReference type="SMART" id="SM00564">
    <property type="entry name" value="PQQ"/>
    <property type="match status" value="3"/>
</dbReference>
<feature type="domain" description="Pyrrolo-quinoline quinone repeat" evidence="7">
    <location>
        <begin position="462"/>
        <end position="546"/>
    </location>
</feature>
<sequence length="549" mass="56439">MTNARPALKPRTLVAAVMLAVAGGSSAQAQTSQATAPPDASHVSQQQPLSGVDPDNVADGSEPAEDPPNLASAAVSAATRALTPGAALAPSFTATDWPTFGMNAQRTGNNPVETVLTTSTVASLHTHWTKDLGGPILTQPTLAAGVNINGTLTDVVYAATLQGSMFALNASTGAVIWQQKVTPAHTTCADFNMSGGNIGYIGTPAIDRTRNRLYIVSGDGFLHAYDLATGADLPALHVLIPDKADVSRTFVFGGPTLSGTSLYVTTASACDFTPYHGKGVQLSVTNGAILQQWYPDGATGPNGGGIWGFGGVSVVRGGSAVYALTGNAFASPQNTAFAEHVVKLTSSLAVTASNAPMPPATKDADFGATAPLFQPRSCPTMLAAFQKTGELFLYNQATIPSGPVQTLDISQPRDAGTNIGLPAFDPVLKQLYIGSPSDSPTGFNKHGLLALAFNSTCTVSLAWQQPVGKNTISDNPSIPPIVANGVVYYADGIASQVYAVNAKSGQILWSTDNLPVAERPAGGVLTSPTVVNGQLFVAGLDHILRAFGL</sequence>
<comment type="similarity">
    <text evidence="2">Belongs to the bacterial PQQ dehydrogenase family.</text>
</comment>
<feature type="compositionally biased region" description="Low complexity" evidence="4">
    <location>
        <begin position="24"/>
        <end position="36"/>
    </location>
</feature>
<proteinExistence type="inferred from homology"/>
<dbReference type="PANTHER" id="PTHR32303">
    <property type="entry name" value="QUINOPROTEIN ALCOHOL DEHYDROGENASE (CYTOCHROME C)"/>
    <property type="match status" value="1"/>
</dbReference>
<dbReference type="InterPro" id="IPR002372">
    <property type="entry name" value="PQQ_rpt_dom"/>
</dbReference>
<evidence type="ECO:0000313" key="8">
    <source>
        <dbReference type="EMBL" id="KAE8756040.1"/>
    </source>
</evidence>
<dbReference type="EMBL" id="VOSW01000072">
    <property type="protein sequence ID" value="KAE8756040.1"/>
    <property type="molecule type" value="Genomic_DNA"/>
</dbReference>
<evidence type="ECO:0000256" key="5">
    <source>
        <dbReference type="SAM" id="SignalP"/>
    </source>
</evidence>
<protein>
    <submittedName>
        <fullName evidence="8">PQQ-binding-like beta-propeller repeat protein</fullName>
    </submittedName>
</protein>
<organism evidence="8 9">
    <name type="scientific">Paraburkholderia madseniana</name>
    <dbReference type="NCBI Taxonomy" id="2599607"/>
    <lineage>
        <taxon>Bacteria</taxon>
        <taxon>Pseudomonadati</taxon>
        <taxon>Pseudomonadota</taxon>
        <taxon>Betaproteobacteria</taxon>
        <taxon>Burkholderiales</taxon>
        <taxon>Burkholderiaceae</taxon>
        <taxon>Paraburkholderia</taxon>
    </lineage>
</organism>
<gene>
    <name evidence="8" type="ORF">FSO04_30895</name>
</gene>
<evidence type="ECO:0000256" key="2">
    <source>
        <dbReference type="ARBA" id="ARBA00008156"/>
    </source>
</evidence>
<reference evidence="8 9" key="1">
    <citation type="journal article" date="2020" name="Int. J. Syst. Evol. Microbiol.">
        <title>Paraburkholderia madseniana sp. nov., a phenolic acid-degrading bacterium isolated from acidic forest soil.</title>
        <authorList>
            <person name="Wilhelm R.C."/>
            <person name="Murphy S.J.L."/>
            <person name="Feriancek N.M."/>
            <person name="Karasz D.C."/>
            <person name="DeRito C.M."/>
            <person name="Newman J.D."/>
            <person name="Buckley D.H."/>
        </authorList>
    </citation>
    <scope>NUCLEOTIDE SEQUENCE [LARGE SCALE GENOMIC DNA]</scope>
    <source>
        <strain evidence="8 9">RP11</strain>
    </source>
</reference>
<dbReference type="Proteomes" id="UP000463700">
    <property type="component" value="Unassembled WGS sequence"/>
</dbReference>
<dbReference type="RefSeq" id="WP_154565407.1">
    <property type="nucleotide sequence ID" value="NZ_VOSW01000072.1"/>
</dbReference>
<dbReference type="PANTHER" id="PTHR32303:SF10">
    <property type="entry name" value="OUTER MEMBRANE PROTEIN ASSEMBLY FACTOR BAMB"/>
    <property type="match status" value="1"/>
</dbReference>
<name>A0A6N6W915_9BURK</name>
<dbReference type="InterPro" id="IPR018391">
    <property type="entry name" value="PQQ_b-propeller_rpt"/>
</dbReference>
<dbReference type="Pfam" id="PF13360">
    <property type="entry name" value="PQQ_2"/>
    <property type="match status" value="1"/>
</dbReference>
<dbReference type="OrthoDB" id="9111938at2"/>
<evidence type="ECO:0000313" key="9">
    <source>
        <dbReference type="Proteomes" id="UP000463700"/>
    </source>
</evidence>
<evidence type="ECO:0000259" key="6">
    <source>
        <dbReference type="Pfam" id="PF01011"/>
    </source>
</evidence>
<dbReference type="Gene3D" id="2.130.10.10">
    <property type="entry name" value="YVTN repeat-like/Quinoprotein amine dehydrogenase"/>
    <property type="match status" value="2"/>
</dbReference>
<evidence type="ECO:0000259" key="7">
    <source>
        <dbReference type="Pfam" id="PF13360"/>
    </source>
</evidence>
<dbReference type="SUPFAM" id="SSF50998">
    <property type="entry name" value="Quinoprotein alcohol dehydrogenase-like"/>
    <property type="match status" value="2"/>
</dbReference>